<comment type="caution">
    <text evidence="3">The sequence shown here is derived from an EMBL/GenBank/DDBJ whole genome shotgun (WGS) entry which is preliminary data.</text>
</comment>
<name>A0ABR3GFZ2_9PEZI</name>
<organism evidence="3 4">
    <name type="scientific">Discina gigas</name>
    <dbReference type="NCBI Taxonomy" id="1032678"/>
    <lineage>
        <taxon>Eukaryota</taxon>
        <taxon>Fungi</taxon>
        <taxon>Dikarya</taxon>
        <taxon>Ascomycota</taxon>
        <taxon>Pezizomycotina</taxon>
        <taxon>Pezizomycetes</taxon>
        <taxon>Pezizales</taxon>
        <taxon>Discinaceae</taxon>
        <taxon>Discina</taxon>
    </lineage>
</organism>
<feature type="compositionally biased region" description="Acidic residues" evidence="1">
    <location>
        <begin position="179"/>
        <end position="188"/>
    </location>
</feature>
<gene>
    <name evidence="3" type="ORF">Q9L58_006268</name>
</gene>
<feature type="signal peptide" evidence="2">
    <location>
        <begin position="1"/>
        <end position="26"/>
    </location>
</feature>
<protein>
    <submittedName>
        <fullName evidence="3">Uncharacterized protein</fullName>
    </submittedName>
</protein>
<evidence type="ECO:0000313" key="3">
    <source>
        <dbReference type="EMBL" id="KAL0634835.1"/>
    </source>
</evidence>
<proteinExistence type="predicted"/>
<evidence type="ECO:0000313" key="4">
    <source>
        <dbReference type="Proteomes" id="UP001447188"/>
    </source>
</evidence>
<feature type="chain" id="PRO_5045398659" evidence="2">
    <location>
        <begin position="27"/>
        <end position="218"/>
    </location>
</feature>
<reference evidence="3 4" key="1">
    <citation type="submission" date="2024-02" db="EMBL/GenBank/DDBJ databases">
        <title>Discinaceae phylogenomics.</title>
        <authorList>
            <person name="Dirks A.C."/>
            <person name="James T.Y."/>
        </authorList>
    </citation>
    <scope>NUCLEOTIDE SEQUENCE [LARGE SCALE GENOMIC DNA]</scope>
    <source>
        <strain evidence="3 4">ACD0624</strain>
    </source>
</reference>
<accession>A0ABR3GFZ2</accession>
<feature type="compositionally biased region" description="Basic residues" evidence="1">
    <location>
        <begin position="156"/>
        <end position="166"/>
    </location>
</feature>
<evidence type="ECO:0000256" key="2">
    <source>
        <dbReference type="SAM" id="SignalP"/>
    </source>
</evidence>
<dbReference type="EMBL" id="JBBBZM010000084">
    <property type="protein sequence ID" value="KAL0634835.1"/>
    <property type="molecule type" value="Genomic_DNA"/>
</dbReference>
<keyword evidence="4" id="KW-1185">Reference proteome</keyword>
<evidence type="ECO:0000256" key="1">
    <source>
        <dbReference type="SAM" id="MobiDB-lite"/>
    </source>
</evidence>
<sequence>MSLATSPLWSVAFIATLLLMFMFRHVAPPSACPLSPPFIASQDQFLTNAGPPVPSPPSTPRTARQLTRLGRDMLGLIESDSPRSKRLKSGIHSMVKFGERVHAEWDIEAFRHQDLRVQVAAKAKKNVRNRQRLTKTCLISYKDVVQLRMEREAKNQKSKGKGKAVFKGKMIAPPASGDDSSDSEVWEDEDEDIESILGQFGEGRADEMEDVIVVGGRK</sequence>
<feature type="region of interest" description="Disordered" evidence="1">
    <location>
        <begin position="152"/>
        <end position="188"/>
    </location>
</feature>
<dbReference type="Proteomes" id="UP001447188">
    <property type="component" value="Unassembled WGS sequence"/>
</dbReference>
<keyword evidence="2" id="KW-0732">Signal</keyword>